<dbReference type="AlphaFoldDB" id="A0A183CYQ0"/>
<accession>A0A183CYQ0</accession>
<protein>
    <submittedName>
        <fullName evidence="3">Protein sleepless</fullName>
    </submittedName>
</protein>
<evidence type="ECO:0000313" key="2">
    <source>
        <dbReference type="Proteomes" id="UP000271098"/>
    </source>
</evidence>
<evidence type="ECO:0000313" key="1">
    <source>
        <dbReference type="EMBL" id="VDK30467.1"/>
    </source>
</evidence>
<dbReference type="Proteomes" id="UP000271098">
    <property type="component" value="Unassembled WGS sequence"/>
</dbReference>
<name>A0A183CYQ0_9BILA</name>
<dbReference type="WBParaSite" id="GPUH_0000159501-mRNA-1">
    <property type="protein sequence ID" value="GPUH_0000159501-mRNA-1"/>
    <property type="gene ID" value="GPUH_0000159501"/>
</dbReference>
<keyword evidence="2" id="KW-1185">Reference proteome</keyword>
<dbReference type="EMBL" id="UYRT01001994">
    <property type="protein sequence ID" value="VDK30467.1"/>
    <property type="molecule type" value="Genomic_DNA"/>
</dbReference>
<gene>
    <name evidence="1" type="ORF">GPUH_LOCUS1591</name>
</gene>
<sequence length="139" mass="15883">MFVRDADVLLLAAISSFTFPEGAISLECYICGDDNLDEHGECQAQFHLALANTEIEKYKSNNYYADFKITGSYTIMKECISETDHYRIFPLKQYAVTEECDLTDVSGEELAYCLCSQDLCNAKDIVDQFIDFEEVLFIY</sequence>
<proteinExistence type="predicted"/>
<reference evidence="1 2" key="2">
    <citation type="submission" date="2018-11" db="EMBL/GenBank/DDBJ databases">
        <authorList>
            <consortium name="Pathogen Informatics"/>
        </authorList>
    </citation>
    <scope>NUCLEOTIDE SEQUENCE [LARGE SCALE GENOMIC DNA]</scope>
</reference>
<evidence type="ECO:0000313" key="3">
    <source>
        <dbReference type="WBParaSite" id="GPUH_0000159501-mRNA-1"/>
    </source>
</evidence>
<reference evidence="3" key="1">
    <citation type="submission" date="2016-06" db="UniProtKB">
        <authorList>
            <consortium name="WormBaseParasite"/>
        </authorList>
    </citation>
    <scope>IDENTIFICATION</scope>
</reference>
<dbReference type="OrthoDB" id="5850827at2759"/>
<organism evidence="3">
    <name type="scientific">Gongylonema pulchrum</name>
    <dbReference type="NCBI Taxonomy" id="637853"/>
    <lineage>
        <taxon>Eukaryota</taxon>
        <taxon>Metazoa</taxon>
        <taxon>Ecdysozoa</taxon>
        <taxon>Nematoda</taxon>
        <taxon>Chromadorea</taxon>
        <taxon>Rhabditida</taxon>
        <taxon>Spirurina</taxon>
        <taxon>Spiruromorpha</taxon>
        <taxon>Spiruroidea</taxon>
        <taxon>Gongylonematidae</taxon>
        <taxon>Gongylonema</taxon>
    </lineage>
</organism>